<reference evidence="5" key="1">
    <citation type="journal article" date="2013" name="Genome Announc.">
        <title>Draft genome sequence of the ascomycete Phaeoacremonium aleophilum strain UCR-PA7, a causal agent of the esca disease complex in grapevines.</title>
        <authorList>
            <person name="Blanco-Ulate B."/>
            <person name="Rolshausen P."/>
            <person name="Cantu D."/>
        </authorList>
    </citation>
    <scope>NUCLEOTIDE SEQUENCE [LARGE SCALE GENOMIC DNA]</scope>
    <source>
        <strain evidence="5">UCR-PA7</strain>
    </source>
</reference>
<evidence type="ECO:0000259" key="2">
    <source>
        <dbReference type="Pfam" id="PF24676"/>
    </source>
</evidence>
<dbReference type="HOGENOM" id="CLU_008351_0_0_1"/>
<dbReference type="PANTHER" id="PTHR32046">
    <property type="entry name" value="G DOMAIN-CONTAINING PROTEIN"/>
    <property type="match status" value="1"/>
</dbReference>
<protein>
    <submittedName>
        <fullName evidence="4">Putative aaa atpase domain containing protein</fullName>
    </submittedName>
</protein>
<dbReference type="PROSITE" id="PS00675">
    <property type="entry name" value="SIGMA54_INTERACT_1"/>
    <property type="match status" value="1"/>
</dbReference>
<proteinExistence type="predicted"/>
<dbReference type="InterPro" id="IPR058519">
    <property type="entry name" value="DUF8206"/>
</dbReference>
<dbReference type="OrthoDB" id="8954335at2759"/>
<evidence type="ECO:0000313" key="4">
    <source>
        <dbReference type="EMBL" id="EOO02283.1"/>
    </source>
</evidence>
<dbReference type="AlphaFoldDB" id="R8BSC7"/>
<evidence type="ECO:0000259" key="3">
    <source>
        <dbReference type="Pfam" id="PF26633"/>
    </source>
</evidence>
<sequence length="1037" mass="116484">MEVTHVVTEIEWGAQTVLSLKHRRPNTDEASAAEESFRAEVEGLKSAIEIGSPGALGQPKVPLDITAYSDILNEDGIVLNDVQEAYSFLDLVPLQIKHDNGGKGRPVVYTLLSVEMLKYLLQINVTVNGTLSQPSPEYLNKFRELFDQFISSQSKLNDYQSYVNKYKTYLPQHHVDQVNKSVTNLTSLELQLKTEYARILQDVRRGATDATSLYQLLQRYSTDDFSPKKIASISHGFQDKVALIGTAVAKGATYIGYNGRNLRSELSRRGACDAYVLFFNDATMQDTQAWRANQNLFLDMLKQHGNGTFLAIVDCDASGTRIDKTHLSFYQNGQELANDIVGQQQYLADKSFARCAENTLETKDVKKPVRRRWIKIACPGPNCNKNEICEWICPRCLANVEFGYSDQFVYCDCGRSLATNFDFKCKSEHHGPGFVKYDNDELLGLLRSLEQDNYINILILGETGVGKSTFINAFVNYLSFETLDDAKAEDDLNWVIPCSFSTQKMDRSNPNSKIEQINIQVGSRKDERDGSKGASATQETAVYPVTIGSQTIRLIDTPGIGDTRGVQFDKTNMADILSTLSSYDDLHGILILLKSNNARLTVTFNFCMKELLTHLHRSAATNMAFGFTNTRISGYTPGDTFGPLSTLLQDHSDVGLTLDTASTYCFDSESFRYLAAFKNGVIMDNEQDFQRSWKHSRDEALRLLNHFRTKKPHNVKSTVSLNGTRQLIAELTKPMAEISQTIRTNIALSEDELQMLKDTRLTGDNLRKRLKVPKLLLESKPLDKPRTVCRDEDCVEYKDDGSGSGTLIPVYLSHCHPICYLDSVQIDTVGHAGLIDCAAFGGSDTCTRCSHHWSVHLHVLYELEEKNTIVTDTEVERQLLANAGDVTLRQTAVKAREERIQEYKDEHAKIQEAAAHFGLFLKKHSITPYNDATIAYLEMLIQDEKGKVDAGGSTTKLINLQQDLKTHKELVQVLTANMNAKTAKVLDEAGVEKKVRELYNLKHFGENLKAVKQTVATAHEATYRERPYRVKSRYHVV</sequence>
<feature type="domain" description="DUF7656" evidence="2">
    <location>
        <begin position="247"/>
        <end position="345"/>
    </location>
</feature>
<dbReference type="Pfam" id="PF26633">
    <property type="entry name" value="DUF8206"/>
    <property type="match status" value="1"/>
</dbReference>
<dbReference type="InterPro" id="IPR056072">
    <property type="entry name" value="SNTX_MACPF/CDC-like_dom"/>
</dbReference>
<dbReference type="Pfam" id="PF24674">
    <property type="entry name" value="MACPF_SNTX"/>
    <property type="match status" value="1"/>
</dbReference>
<dbReference type="Pfam" id="PF24676">
    <property type="entry name" value="DUF7656"/>
    <property type="match status" value="1"/>
</dbReference>
<name>R8BSC7_PHAM7</name>
<evidence type="ECO:0000313" key="5">
    <source>
        <dbReference type="Proteomes" id="UP000014074"/>
    </source>
</evidence>
<organism evidence="4 5">
    <name type="scientific">Phaeoacremonium minimum (strain UCR-PA7)</name>
    <name type="common">Esca disease fungus</name>
    <name type="synonym">Togninia minima</name>
    <dbReference type="NCBI Taxonomy" id="1286976"/>
    <lineage>
        <taxon>Eukaryota</taxon>
        <taxon>Fungi</taxon>
        <taxon>Dikarya</taxon>
        <taxon>Ascomycota</taxon>
        <taxon>Pezizomycotina</taxon>
        <taxon>Sordariomycetes</taxon>
        <taxon>Sordariomycetidae</taxon>
        <taxon>Togniniales</taxon>
        <taxon>Togniniaceae</taxon>
        <taxon>Phaeoacremonium</taxon>
    </lineage>
</organism>
<dbReference type="PANTHER" id="PTHR32046:SF11">
    <property type="entry name" value="IMMUNE-ASSOCIATED NUCLEOTIDE-BINDING PROTEIN 10-LIKE"/>
    <property type="match status" value="1"/>
</dbReference>
<dbReference type="KEGG" id="tmn:UCRPA7_2235"/>
<dbReference type="GeneID" id="19322463"/>
<accession>R8BSC7</accession>
<dbReference type="RefSeq" id="XP_007913010.1">
    <property type="nucleotide sequence ID" value="XM_007914819.1"/>
</dbReference>
<feature type="domain" description="DUF8206" evidence="3">
    <location>
        <begin position="782"/>
        <end position="862"/>
    </location>
</feature>
<dbReference type="InterPro" id="IPR025662">
    <property type="entry name" value="Sigma_54_int_dom_ATP-bd_1"/>
</dbReference>
<dbReference type="InterPro" id="IPR027417">
    <property type="entry name" value="P-loop_NTPase"/>
</dbReference>
<evidence type="ECO:0000259" key="1">
    <source>
        <dbReference type="Pfam" id="PF24674"/>
    </source>
</evidence>
<gene>
    <name evidence="4" type="ORF">UCRPA7_2235</name>
</gene>
<feature type="domain" description="SNTX MACPF/CDC-like" evidence="1">
    <location>
        <begin position="3"/>
        <end position="123"/>
    </location>
</feature>
<keyword evidence="5" id="KW-1185">Reference proteome</keyword>
<dbReference type="Gene3D" id="3.40.50.300">
    <property type="entry name" value="P-loop containing nucleotide triphosphate hydrolases"/>
    <property type="match status" value="1"/>
</dbReference>
<dbReference type="Proteomes" id="UP000014074">
    <property type="component" value="Unassembled WGS sequence"/>
</dbReference>
<dbReference type="EMBL" id="KB932928">
    <property type="protein sequence ID" value="EOO02283.1"/>
    <property type="molecule type" value="Genomic_DNA"/>
</dbReference>
<dbReference type="CDD" id="cd00882">
    <property type="entry name" value="Ras_like_GTPase"/>
    <property type="match status" value="1"/>
</dbReference>
<dbReference type="InterPro" id="IPR056073">
    <property type="entry name" value="DUF7656"/>
</dbReference>
<dbReference type="eggNOG" id="ENOG502QQZ0">
    <property type="taxonomic scope" value="Eukaryota"/>
</dbReference>
<dbReference type="SUPFAM" id="SSF52540">
    <property type="entry name" value="P-loop containing nucleoside triphosphate hydrolases"/>
    <property type="match status" value="1"/>
</dbReference>